<evidence type="ECO:0000313" key="3">
    <source>
        <dbReference type="Proteomes" id="UP001234178"/>
    </source>
</evidence>
<protein>
    <submittedName>
        <fullName evidence="2">Uncharacterized protein</fullName>
    </submittedName>
</protein>
<comment type="caution">
    <text evidence="2">The sequence shown here is derived from an EMBL/GenBank/DDBJ whole genome shotgun (WGS) entry which is preliminary data.</text>
</comment>
<evidence type="ECO:0000313" key="2">
    <source>
        <dbReference type="EMBL" id="KAK4020275.1"/>
    </source>
</evidence>
<dbReference type="Proteomes" id="UP001234178">
    <property type="component" value="Unassembled WGS sequence"/>
</dbReference>
<feature type="region of interest" description="Disordered" evidence="1">
    <location>
        <begin position="112"/>
        <end position="145"/>
    </location>
</feature>
<keyword evidence="3" id="KW-1185">Reference proteome</keyword>
<feature type="region of interest" description="Disordered" evidence="1">
    <location>
        <begin position="1"/>
        <end position="30"/>
    </location>
</feature>
<organism evidence="2 3">
    <name type="scientific">Daphnia magna</name>
    <dbReference type="NCBI Taxonomy" id="35525"/>
    <lineage>
        <taxon>Eukaryota</taxon>
        <taxon>Metazoa</taxon>
        <taxon>Ecdysozoa</taxon>
        <taxon>Arthropoda</taxon>
        <taxon>Crustacea</taxon>
        <taxon>Branchiopoda</taxon>
        <taxon>Diplostraca</taxon>
        <taxon>Cladocera</taxon>
        <taxon>Anomopoda</taxon>
        <taxon>Daphniidae</taxon>
        <taxon>Daphnia</taxon>
    </lineage>
</organism>
<sequence>MGDEGTERVQHSKRELKRRHSNKDEQSVHPISDDTMYYWTEFTHPGFLDTLASSCVRSDASSSGGQALFNQVVSGNTTALSASRGQSEEPDQQSIHWLDHFCIGWQSIRGRVTSENSDENQARAGSGRTGCKVSRRKEKKGGKNG</sequence>
<gene>
    <name evidence="2" type="ORF">OUZ56_002268</name>
</gene>
<proteinExistence type="predicted"/>
<evidence type="ECO:0000256" key="1">
    <source>
        <dbReference type="SAM" id="MobiDB-lite"/>
    </source>
</evidence>
<feature type="compositionally biased region" description="Basic and acidic residues" evidence="1">
    <location>
        <begin position="1"/>
        <end position="13"/>
    </location>
</feature>
<reference evidence="2 3" key="1">
    <citation type="journal article" date="2023" name="Nucleic Acids Res.">
        <title>The hologenome of Daphnia magna reveals possible DNA methylation and microbiome-mediated evolution of the host genome.</title>
        <authorList>
            <person name="Chaturvedi A."/>
            <person name="Li X."/>
            <person name="Dhandapani V."/>
            <person name="Marshall H."/>
            <person name="Kissane S."/>
            <person name="Cuenca-Cambronero M."/>
            <person name="Asole G."/>
            <person name="Calvet F."/>
            <person name="Ruiz-Romero M."/>
            <person name="Marangio P."/>
            <person name="Guigo R."/>
            <person name="Rago D."/>
            <person name="Mirbahai L."/>
            <person name="Eastwood N."/>
            <person name="Colbourne J.K."/>
            <person name="Zhou J."/>
            <person name="Mallon E."/>
            <person name="Orsini L."/>
        </authorList>
    </citation>
    <scope>NUCLEOTIDE SEQUENCE [LARGE SCALE GENOMIC DNA]</scope>
    <source>
        <strain evidence="2">LRV0_1</strain>
    </source>
</reference>
<feature type="compositionally biased region" description="Basic residues" evidence="1">
    <location>
        <begin position="133"/>
        <end position="145"/>
    </location>
</feature>
<dbReference type="EMBL" id="JAOYFB010000036">
    <property type="protein sequence ID" value="KAK4020275.1"/>
    <property type="molecule type" value="Genomic_DNA"/>
</dbReference>
<name>A0ABR0A5M2_9CRUS</name>
<accession>A0ABR0A5M2</accession>